<feature type="transmembrane region" description="Helical" evidence="1">
    <location>
        <begin position="98"/>
        <end position="116"/>
    </location>
</feature>
<dbReference type="Proteomes" id="UP001336835">
    <property type="component" value="Unassembled WGS sequence"/>
</dbReference>
<keyword evidence="1" id="KW-1133">Transmembrane helix</keyword>
<keyword evidence="1" id="KW-0472">Membrane</keyword>
<evidence type="ECO:0000313" key="3">
    <source>
        <dbReference type="Proteomes" id="UP001336835"/>
    </source>
</evidence>
<accession>A0ABU7I973</accession>
<organism evidence="2 3">
    <name type="scientific">Pedobacter albus</name>
    <dbReference type="NCBI Taxonomy" id="3113905"/>
    <lineage>
        <taxon>Bacteria</taxon>
        <taxon>Pseudomonadati</taxon>
        <taxon>Bacteroidota</taxon>
        <taxon>Sphingobacteriia</taxon>
        <taxon>Sphingobacteriales</taxon>
        <taxon>Sphingobacteriaceae</taxon>
        <taxon>Pedobacter</taxon>
    </lineage>
</organism>
<name>A0ABU7I973_9SPHI</name>
<feature type="transmembrane region" description="Helical" evidence="1">
    <location>
        <begin position="7"/>
        <end position="25"/>
    </location>
</feature>
<dbReference type="InterPro" id="IPR021257">
    <property type="entry name" value="DUF2809"/>
</dbReference>
<dbReference type="RefSeq" id="WP_330108336.1">
    <property type="nucleotide sequence ID" value="NZ_JAZDQT010000002.1"/>
</dbReference>
<evidence type="ECO:0000313" key="2">
    <source>
        <dbReference type="EMBL" id="MEE1946020.1"/>
    </source>
</evidence>
<gene>
    <name evidence="2" type="ORF">VRU48_12940</name>
</gene>
<protein>
    <submittedName>
        <fullName evidence="2">DUF2809 domain-containing protein</fullName>
    </submittedName>
</protein>
<comment type="caution">
    <text evidence="2">The sequence shown here is derived from an EMBL/GenBank/DDBJ whole genome shotgun (WGS) entry which is preliminary data.</text>
</comment>
<feature type="transmembrane region" description="Helical" evidence="1">
    <location>
        <begin position="60"/>
        <end position="78"/>
    </location>
</feature>
<keyword evidence="3" id="KW-1185">Reference proteome</keyword>
<sequence length="126" mass="14720">MFHFNLKYFLLAILIFLVEVFIALYIHDAIIRPYIGDVLVVILLYYAIRSFLRVPVLPTAIAVLIFAYLIEMLQYFQYVKWLGLQDSHLANVVMGNSFAWTDLMAYTIGIVLVLFFEKEPTFKRST</sequence>
<reference evidence="2 3" key="1">
    <citation type="submission" date="2024-01" db="EMBL/GenBank/DDBJ databases">
        <title>Pedobacter sp. nov., isolated from fresh soil.</title>
        <authorList>
            <person name="Le N.T.T."/>
        </authorList>
    </citation>
    <scope>NUCLEOTIDE SEQUENCE [LARGE SCALE GENOMIC DNA]</scope>
    <source>
        <strain evidence="2 3">KR3-3</strain>
    </source>
</reference>
<dbReference type="EMBL" id="JAZDQT010000002">
    <property type="protein sequence ID" value="MEE1946020.1"/>
    <property type="molecule type" value="Genomic_DNA"/>
</dbReference>
<keyword evidence="1" id="KW-0812">Transmembrane</keyword>
<dbReference type="Pfam" id="PF10990">
    <property type="entry name" value="DUF2809"/>
    <property type="match status" value="1"/>
</dbReference>
<proteinExistence type="predicted"/>
<feature type="transmembrane region" description="Helical" evidence="1">
    <location>
        <begin position="31"/>
        <end position="48"/>
    </location>
</feature>
<evidence type="ECO:0000256" key="1">
    <source>
        <dbReference type="SAM" id="Phobius"/>
    </source>
</evidence>